<accession>A0A401LC07</accession>
<keyword evidence="1" id="KW-1133">Transmembrane helix</keyword>
<dbReference type="PANTHER" id="PTHR34978">
    <property type="entry name" value="POSSIBLE SENSOR-TRANSDUCER PROTEIN BLAR"/>
    <property type="match status" value="1"/>
</dbReference>
<dbReference type="AlphaFoldDB" id="A0A401LC07"/>
<feature type="transmembrane region" description="Helical" evidence="1">
    <location>
        <begin position="114"/>
        <end position="133"/>
    </location>
</feature>
<evidence type="ECO:0000313" key="4">
    <source>
        <dbReference type="Proteomes" id="UP000287361"/>
    </source>
</evidence>
<feature type="transmembrane region" description="Helical" evidence="1">
    <location>
        <begin position="32"/>
        <end position="50"/>
    </location>
</feature>
<sequence>MRIFLEYLKVGLWMLPIILPALWLLPRLSKRYAAKVSYVIWLVLAVRLLIPWNLTLPQETAPIHVAISEEQANEWVQAKFNPVQAPPKAEGAAAAAQKQTQPQAEPLQPLQIGFALWLAGVLFFALRTAVSVFRMKRLLRRWEKEPSAEAKAFFAETAGKTQPRLMVCPVLESPMAVGLFRTTVYLPHEHYTAQELEMIFRHELIHWRRKDLWYKLLLLAARSIHWCNPLVWRMAKRAERDLEISCDSMAVQGRDAAYRKAYGLMILQEAERSIEKQAALTTCFTDGKRALQERLVEIMNQSKRKKGMALVSVMLVLTLTCGCLISCGKDEKASESTQDTAVSQGTLTAEQRKLTERWAEALSDRDGKIRYKEMGKAAKAQFIAEQKALGGEDWNYVIGGSSPWVDSYTIEERENAAMITYTMQDSQPAYYTMKELLKFGEENGKTVVAGYLTSNLYWEDGKVHPTVSRTESDLDEGIWDFLSQSVVGFISQSGWDVYELEAFNFNRISVTRTPLANGREQVTVDFGLNMHYRNPFRDPDEAGYIRRAKEAGQSVYAVYYKEYYEEKEGNTYFRFTCEVQADAQKINEDTCYPETFHLYNDDFDPHRITFHKKNPAWDGWYEETPTDGWFCTVTPAKDANTVTVARKIRIEDATGRTNNGYFDLNLDYTTTLPVAEDAAFTVGGAGEAPAMLNAKEWLSRLQSGKVGQSVTLFFGKDANGNTVITEGREGFWSKKAV</sequence>
<feature type="transmembrane region" description="Helical" evidence="1">
    <location>
        <begin position="308"/>
        <end position="328"/>
    </location>
</feature>
<gene>
    <name evidence="3" type="ORF">KGMB03357_07190</name>
</gene>
<proteinExistence type="predicted"/>
<dbReference type="InterPro" id="IPR008756">
    <property type="entry name" value="Peptidase_M56"/>
</dbReference>
<dbReference type="CDD" id="cd07341">
    <property type="entry name" value="M56_BlaR1_MecR1_like"/>
    <property type="match status" value="1"/>
</dbReference>
<dbReference type="Proteomes" id="UP000287361">
    <property type="component" value="Unassembled WGS sequence"/>
</dbReference>
<keyword evidence="4" id="KW-1185">Reference proteome</keyword>
<keyword evidence="1" id="KW-0812">Transmembrane</keyword>
<dbReference type="Pfam" id="PF05569">
    <property type="entry name" value="Peptidase_M56"/>
    <property type="match status" value="1"/>
</dbReference>
<evidence type="ECO:0000259" key="2">
    <source>
        <dbReference type="Pfam" id="PF05569"/>
    </source>
</evidence>
<comment type="caution">
    <text evidence="3">The sequence shown here is derived from an EMBL/GenBank/DDBJ whole genome shotgun (WGS) entry which is preliminary data.</text>
</comment>
<evidence type="ECO:0000256" key="1">
    <source>
        <dbReference type="SAM" id="Phobius"/>
    </source>
</evidence>
<protein>
    <recommendedName>
        <fullName evidence="2">Peptidase M56 domain-containing protein</fullName>
    </recommendedName>
</protein>
<organism evidence="3 4">
    <name type="scientific">Anaerotignum faecicola</name>
    <dbReference type="NCBI Taxonomy" id="2358141"/>
    <lineage>
        <taxon>Bacteria</taxon>
        <taxon>Bacillati</taxon>
        <taxon>Bacillota</taxon>
        <taxon>Clostridia</taxon>
        <taxon>Lachnospirales</taxon>
        <taxon>Anaerotignaceae</taxon>
        <taxon>Anaerotignum</taxon>
    </lineage>
</organism>
<dbReference type="EMBL" id="BHVZ01000001">
    <property type="protein sequence ID" value="GCB29058.1"/>
    <property type="molecule type" value="Genomic_DNA"/>
</dbReference>
<dbReference type="InterPro" id="IPR052173">
    <property type="entry name" value="Beta-lactam_resp_regulator"/>
</dbReference>
<feature type="transmembrane region" description="Helical" evidence="1">
    <location>
        <begin position="6"/>
        <end position="25"/>
    </location>
</feature>
<name>A0A401LC07_9FIRM</name>
<dbReference type="OrthoDB" id="9770467at2"/>
<dbReference type="PANTHER" id="PTHR34978:SF3">
    <property type="entry name" value="SLR0241 PROTEIN"/>
    <property type="match status" value="1"/>
</dbReference>
<feature type="domain" description="Peptidase M56" evidence="2">
    <location>
        <begin position="17"/>
        <end position="296"/>
    </location>
</feature>
<keyword evidence="1" id="KW-0472">Membrane</keyword>
<reference evidence="3 4" key="1">
    <citation type="submission" date="2018-10" db="EMBL/GenBank/DDBJ databases">
        <title>Draft Genome Sequence of Anaerotignum sp. KCTC 15736.</title>
        <authorList>
            <person name="Choi S.H."/>
            <person name="Kim J.S."/>
            <person name="Kang S.W."/>
            <person name="Lee J.S."/>
            <person name="Park S.H."/>
        </authorList>
    </citation>
    <scope>NUCLEOTIDE SEQUENCE [LARGE SCALE GENOMIC DNA]</scope>
    <source>
        <strain evidence="3 4">KCTC 15736</strain>
    </source>
</reference>
<evidence type="ECO:0000313" key="3">
    <source>
        <dbReference type="EMBL" id="GCB29058.1"/>
    </source>
</evidence>